<reference evidence="1 2" key="1">
    <citation type="submission" date="2019-08" db="EMBL/GenBank/DDBJ databases">
        <authorList>
            <person name="Alioto T."/>
            <person name="Alioto T."/>
            <person name="Gomez Garrido J."/>
        </authorList>
    </citation>
    <scope>NUCLEOTIDE SEQUENCE [LARGE SCALE GENOMIC DNA]</scope>
</reference>
<keyword evidence="2" id="KW-1185">Reference proteome</keyword>
<dbReference type="EMBL" id="CABPRJ010001439">
    <property type="protein sequence ID" value="VVC36937.1"/>
    <property type="molecule type" value="Genomic_DNA"/>
</dbReference>
<organism evidence="1 2">
    <name type="scientific">Cinara cedri</name>
    <dbReference type="NCBI Taxonomy" id="506608"/>
    <lineage>
        <taxon>Eukaryota</taxon>
        <taxon>Metazoa</taxon>
        <taxon>Ecdysozoa</taxon>
        <taxon>Arthropoda</taxon>
        <taxon>Hexapoda</taxon>
        <taxon>Insecta</taxon>
        <taxon>Pterygota</taxon>
        <taxon>Neoptera</taxon>
        <taxon>Paraneoptera</taxon>
        <taxon>Hemiptera</taxon>
        <taxon>Sternorrhyncha</taxon>
        <taxon>Aphidomorpha</taxon>
        <taxon>Aphidoidea</taxon>
        <taxon>Aphididae</taxon>
        <taxon>Lachninae</taxon>
        <taxon>Cinara</taxon>
    </lineage>
</organism>
<protein>
    <submittedName>
        <fullName evidence="1">Uncharacterized protein</fullName>
    </submittedName>
</protein>
<evidence type="ECO:0000313" key="2">
    <source>
        <dbReference type="Proteomes" id="UP000325440"/>
    </source>
</evidence>
<proteinExistence type="predicted"/>
<name>A0A5E4N3R8_9HEMI</name>
<gene>
    <name evidence="1" type="ORF">CINCED_3A015719</name>
</gene>
<accession>A0A5E4N3R8</accession>
<evidence type="ECO:0000313" key="1">
    <source>
        <dbReference type="EMBL" id="VVC36937.1"/>
    </source>
</evidence>
<sequence>MRTLEQIQNNLKKKIQSGLNLKKLNKIQKQNEAEIKLNDEIEKPKGFELITKGLKKVEEAVRKTDDDIKSFLVPVKPLTQTSHFITKQHKMIRDRDLETEIKNLIINNKIGVIAAHYLP</sequence>
<dbReference type="Proteomes" id="UP000325440">
    <property type="component" value="Unassembled WGS sequence"/>
</dbReference>
<dbReference type="AlphaFoldDB" id="A0A5E4N3R8"/>